<dbReference type="Proteomes" id="UP001652621">
    <property type="component" value="Unplaced"/>
</dbReference>
<dbReference type="Pfam" id="PF13912">
    <property type="entry name" value="zf-C2H2_6"/>
    <property type="match status" value="3"/>
</dbReference>
<feature type="domain" description="C2H2-type" evidence="7">
    <location>
        <begin position="810"/>
        <end position="837"/>
    </location>
</feature>
<dbReference type="PANTHER" id="PTHR24379:SF121">
    <property type="entry name" value="C2H2-TYPE DOMAIN-CONTAINING PROTEIN"/>
    <property type="match status" value="1"/>
</dbReference>
<feature type="domain" description="C2H2-type" evidence="7">
    <location>
        <begin position="336"/>
        <end position="363"/>
    </location>
</feature>
<evidence type="ECO:0000256" key="5">
    <source>
        <dbReference type="PROSITE-ProRule" id="PRU00042"/>
    </source>
</evidence>
<evidence type="ECO:0000259" key="7">
    <source>
        <dbReference type="PROSITE" id="PS50157"/>
    </source>
</evidence>
<protein>
    <submittedName>
        <fullName evidence="9">Zinc finger protein 569</fullName>
    </submittedName>
</protein>
<dbReference type="SUPFAM" id="SSF57667">
    <property type="entry name" value="beta-beta-alpha zinc fingers"/>
    <property type="match status" value="8"/>
</dbReference>
<dbReference type="InterPro" id="IPR013087">
    <property type="entry name" value="Znf_C2H2_type"/>
</dbReference>
<accession>A0ABM3UMH3</accession>
<feature type="domain" description="C2H2-type" evidence="7">
    <location>
        <begin position="725"/>
        <end position="752"/>
    </location>
</feature>
<evidence type="ECO:0000256" key="2">
    <source>
        <dbReference type="ARBA" id="ARBA00022737"/>
    </source>
</evidence>
<name>A0ABM3UMH3_MUSDO</name>
<dbReference type="Gene3D" id="3.30.160.60">
    <property type="entry name" value="Classic Zinc Finger"/>
    <property type="match status" value="14"/>
</dbReference>
<dbReference type="PROSITE" id="PS50157">
    <property type="entry name" value="ZINC_FINGER_C2H2_2"/>
    <property type="match status" value="17"/>
</dbReference>
<evidence type="ECO:0000313" key="9">
    <source>
        <dbReference type="RefSeq" id="XP_058974730.1"/>
    </source>
</evidence>
<feature type="domain" description="C2H2-type" evidence="7">
    <location>
        <begin position="700"/>
        <end position="727"/>
    </location>
</feature>
<evidence type="ECO:0000313" key="8">
    <source>
        <dbReference type="Proteomes" id="UP001652621"/>
    </source>
</evidence>
<feature type="domain" description="C2H2-type" evidence="7">
    <location>
        <begin position="392"/>
        <end position="419"/>
    </location>
</feature>
<feature type="region of interest" description="Disordered" evidence="6">
    <location>
        <begin position="144"/>
        <end position="174"/>
    </location>
</feature>
<evidence type="ECO:0000256" key="3">
    <source>
        <dbReference type="ARBA" id="ARBA00022771"/>
    </source>
</evidence>
<feature type="domain" description="C2H2-type" evidence="7">
    <location>
        <begin position="671"/>
        <end position="699"/>
    </location>
</feature>
<evidence type="ECO:0000256" key="1">
    <source>
        <dbReference type="ARBA" id="ARBA00022723"/>
    </source>
</evidence>
<feature type="domain" description="C2H2-type" evidence="7">
    <location>
        <begin position="248"/>
        <end position="275"/>
    </location>
</feature>
<feature type="domain" description="C2H2-type" evidence="7">
    <location>
        <begin position="782"/>
        <end position="809"/>
    </location>
</feature>
<feature type="domain" description="C2H2-type" evidence="7">
    <location>
        <begin position="364"/>
        <end position="391"/>
    </location>
</feature>
<feature type="domain" description="C2H2-type" evidence="7">
    <location>
        <begin position="222"/>
        <end position="250"/>
    </location>
</feature>
<keyword evidence="1" id="KW-0479">Metal-binding</keyword>
<feature type="domain" description="C2H2-type" evidence="7">
    <location>
        <begin position="184"/>
        <end position="207"/>
    </location>
</feature>
<organism evidence="8 9">
    <name type="scientific">Musca domestica</name>
    <name type="common">House fly</name>
    <dbReference type="NCBI Taxonomy" id="7370"/>
    <lineage>
        <taxon>Eukaryota</taxon>
        <taxon>Metazoa</taxon>
        <taxon>Ecdysozoa</taxon>
        <taxon>Arthropoda</taxon>
        <taxon>Hexapoda</taxon>
        <taxon>Insecta</taxon>
        <taxon>Pterygota</taxon>
        <taxon>Neoptera</taxon>
        <taxon>Endopterygota</taxon>
        <taxon>Diptera</taxon>
        <taxon>Brachycera</taxon>
        <taxon>Muscomorpha</taxon>
        <taxon>Muscoidea</taxon>
        <taxon>Muscidae</taxon>
        <taxon>Musca</taxon>
    </lineage>
</organism>
<feature type="domain" description="C2H2-type" evidence="7">
    <location>
        <begin position="838"/>
        <end position="865"/>
    </location>
</feature>
<dbReference type="PANTHER" id="PTHR24379">
    <property type="entry name" value="KRAB AND ZINC FINGER DOMAIN-CONTAINING"/>
    <property type="match status" value="1"/>
</dbReference>
<feature type="domain" description="C2H2-type" evidence="7">
    <location>
        <begin position="276"/>
        <end position="305"/>
    </location>
</feature>
<feature type="compositionally biased region" description="Basic and acidic residues" evidence="6">
    <location>
        <begin position="144"/>
        <end position="153"/>
    </location>
</feature>
<dbReference type="PROSITE" id="PS00028">
    <property type="entry name" value="ZINC_FINGER_C2H2_1"/>
    <property type="match status" value="16"/>
</dbReference>
<keyword evidence="4" id="KW-0862">Zinc</keyword>
<feature type="domain" description="C2H2-type" evidence="7">
    <location>
        <begin position="866"/>
        <end position="893"/>
    </location>
</feature>
<gene>
    <name evidence="9" type="primary">LOC101889589</name>
</gene>
<evidence type="ECO:0000256" key="4">
    <source>
        <dbReference type="ARBA" id="ARBA00022833"/>
    </source>
</evidence>
<dbReference type="GeneID" id="101889589"/>
<keyword evidence="8" id="KW-1185">Reference proteome</keyword>
<feature type="domain" description="C2H2-type" evidence="7">
    <location>
        <begin position="306"/>
        <end position="335"/>
    </location>
</feature>
<feature type="compositionally biased region" description="Acidic residues" evidence="6">
    <location>
        <begin position="154"/>
        <end position="165"/>
    </location>
</feature>
<dbReference type="InterPro" id="IPR036236">
    <property type="entry name" value="Znf_C2H2_sf"/>
</dbReference>
<feature type="region of interest" description="Disordered" evidence="6">
    <location>
        <begin position="629"/>
        <end position="664"/>
    </location>
</feature>
<keyword evidence="3 5" id="KW-0863">Zinc-finger</keyword>
<reference evidence="9" key="1">
    <citation type="submission" date="2025-08" db="UniProtKB">
        <authorList>
            <consortium name="RefSeq"/>
        </authorList>
    </citation>
    <scope>IDENTIFICATION</scope>
    <source>
        <strain evidence="9">Aabys</strain>
        <tissue evidence="9">Whole body</tissue>
    </source>
</reference>
<dbReference type="Pfam" id="PF00096">
    <property type="entry name" value="zf-C2H2"/>
    <property type="match status" value="9"/>
</dbReference>
<feature type="domain" description="C2H2-type" evidence="7">
    <location>
        <begin position="753"/>
        <end position="777"/>
    </location>
</feature>
<keyword evidence="2" id="KW-0677">Repeat</keyword>
<proteinExistence type="predicted"/>
<feature type="compositionally biased region" description="Acidic residues" evidence="6">
    <location>
        <begin position="631"/>
        <end position="644"/>
    </location>
</feature>
<dbReference type="SMART" id="SM00355">
    <property type="entry name" value="ZnF_C2H2"/>
    <property type="match status" value="18"/>
</dbReference>
<dbReference type="RefSeq" id="XP_058974730.1">
    <property type="nucleotide sequence ID" value="XM_059118747.1"/>
</dbReference>
<sequence>MLKVLPPIIGNRAKAKCGEIYFHNSTEFTILCVCGLKHFVFDDFLLHIQNVHFENDLLKTESFSSKDDTKYPGVEIKSEGEINIPPYDQLHEEEIWDSQALIGGEEDFLSGNDHNIDGDDADSEEDSCEEEFISVLKKPNKTKAREMKKIKSDIEDDEEDEDHSSDEDFKPPLDGEAATTEACVECELCCKSFRNARLLRAHTKRVHDESGIKKEVPEAKEHKCSECNEVFNKRKHLDQHIIEIHGGFKCSMCGLRYKQRHQLKRHEKTHSAEKNFTCHVEGCGKSFAEKYYLRRHIDVHRTDRSFVCDFENCGKAFHTMRRLRAHQKIHTKPKNLICDACGYTCRENETLRVHQRSHTGEKPYACEVCQKRFVSSSALGEHMASHSTERPHICKVCNASFARQKALYHHSFLHSDVKKFKCKICGSAYKQASGLAGHMRKHREEGMMSMVPDRSNIVPAAPTVVPPTSSSLRVAYVPPTYQFNAFYEHYSCFIDYPLIQTVNREIKTISFKMLKNCFLPVNYNKPGQLCGEIFYQNFDEFIFNCKLCKIKIFDYFDFVKHLKNSHANELSDIRKNEGTASWKNEETEDVEYILKCNSSVSSNTADQVDALTKEFKVEQEFIIDDAYNNNEADDDDYMPDEEEERYSLHSDPEEEDEPKSIIRNTNVPKEFPCESCEKIFVTKHRLHLHMKMVHMRERPYKCDYCDKSFFENSSLQNHIGQHTGYNCPTCNKTFSTKRNLKRHTYLHIETKEFVCSVDNCGKAFSNKILLKEHGRAHKRDIFICEECGYKCRQRESLIVHKRSHTGEKPFGCELCDRRFGSKPLLKEHMATHETERNHICDVCGKSFNRPKALYHHKHLHLGIKKYVCKVCGQAYAQAAGLSAHTRKHREDAGLFPNVLSNPLNVNTIFNNM</sequence>
<feature type="domain" description="C2H2-type" evidence="7">
    <location>
        <begin position="420"/>
        <end position="447"/>
    </location>
</feature>
<evidence type="ECO:0000256" key="6">
    <source>
        <dbReference type="SAM" id="MobiDB-lite"/>
    </source>
</evidence>